<keyword evidence="6" id="KW-1133">Transmembrane helix</keyword>
<evidence type="ECO:0000256" key="2">
    <source>
        <dbReference type="ARBA" id="ARBA00022723"/>
    </source>
</evidence>
<comment type="caution">
    <text evidence="7">The sequence shown here is derived from an EMBL/GenBank/DDBJ whole genome shotgun (WGS) entry which is preliminary data.</text>
</comment>
<evidence type="ECO:0008006" key="9">
    <source>
        <dbReference type="Google" id="ProtNLM"/>
    </source>
</evidence>
<protein>
    <recommendedName>
        <fullName evidence="9">Cytochrome P450</fullName>
    </recommendedName>
</protein>
<dbReference type="Gene3D" id="1.10.630.10">
    <property type="entry name" value="Cytochrome P450"/>
    <property type="match status" value="1"/>
</dbReference>
<feature type="binding site" description="axial binding residue" evidence="5">
    <location>
        <position position="450"/>
    </location>
    <ligand>
        <name>heme</name>
        <dbReference type="ChEBI" id="CHEBI:30413"/>
    </ligand>
    <ligandPart>
        <name>Fe</name>
        <dbReference type="ChEBI" id="CHEBI:18248"/>
    </ligandPart>
</feature>
<evidence type="ECO:0000256" key="1">
    <source>
        <dbReference type="ARBA" id="ARBA00010617"/>
    </source>
</evidence>
<proteinExistence type="inferred from homology"/>
<keyword evidence="5" id="KW-0349">Heme</keyword>
<dbReference type="GO" id="GO:0020037">
    <property type="term" value="F:heme binding"/>
    <property type="evidence" value="ECO:0007669"/>
    <property type="project" value="InterPro"/>
</dbReference>
<dbReference type="SUPFAM" id="SSF48264">
    <property type="entry name" value="Cytochrome P450"/>
    <property type="match status" value="1"/>
</dbReference>
<dbReference type="InterPro" id="IPR036396">
    <property type="entry name" value="Cyt_P450_sf"/>
</dbReference>
<keyword evidence="6" id="KW-0472">Membrane</keyword>
<dbReference type="AlphaFoldDB" id="A0A2K0SWY2"/>
<dbReference type="InterPro" id="IPR001128">
    <property type="entry name" value="Cyt_P450"/>
</dbReference>
<evidence type="ECO:0000256" key="5">
    <source>
        <dbReference type="PIRSR" id="PIRSR602401-1"/>
    </source>
</evidence>
<evidence type="ECO:0000256" key="4">
    <source>
        <dbReference type="ARBA" id="ARBA00023004"/>
    </source>
</evidence>
<dbReference type="PRINTS" id="PR00463">
    <property type="entry name" value="EP450I"/>
</dbReference>
<dbReference type="PANTHER" id="PTHR46300:SF11">
    <property type="entry name" value="OXIDOREDUCTASE, PUTATIVE-RELATED"/>
    <property type="match status" value="1"/>
</dbReference>
<feature type="transmembrane region" description="Helical" evidence="6">
    <location>
        <begin position="16"/>
        <end position="35"/>
    </location>
</feature>
<sequence length="534" mass="61529">MILTLLPLYKATFEQATLFGVVICLFTALLSYLPTRPVKYFPGPKPWPFLGNFIYYYKVLHNLPVELPQMAKDFGGICMVWMGRKPNLLIHKLEDAHEILTKRGAMTSNRPRKNIFLERTWPGVLPFAQAGEEMRFYRRIFTDILGPRQSQEVRKYQDYETKMALVAFCELPDDYVAHITRFAMSVIFSAIYGTRIGRLDHPVMVELYDVWETDLHNVRPGHLIIDWLPILEKLPLRLQPWVKLADSLHERETAVNKAFLKSLRKRIESGTVPACFAIDAMAHQRKQGFDDDVLVDLLAGLVVTGSETTATMMQSFIKLIAMHPEAQKKAQQELDRVVGPCRLPAWEDQPNLPYVRALIKELHRFSPITSFAVPHASTEEIMYRGNTIPDNTVILPCLDNLHRDPARYDDAESFRPERFLGDDLEALVSARQRDYRKRDHVNYGFGRRMCPGIQVAENSLFMQVSRYLWAFNITPKPGEPPLDMADWQELFTRKPKPFKVNITPRSDAILQVIQQTAKEARTDIPDVDSIEMDN</sequence>
<dbReference type="GO" id="GO:0005506">
    <property type="term" value="F:iron ion binding"/>
    <property type="evidence" value="ECO:0007669"/>
    <property type="project" value="InterPro"/>
</dbReference>
<keyword evidence="6" id="KW-0812">Transmembrane</keyword>
<gene>
    <name evidence="7" type="ORF">TGAMA5MH_10250</name>
</gene>
<reference evidence="7 8" key="1">
    <citation type="submission" date="2017-02" db="EMBL/GenBank/DDBJ databases">
        <title>Genomes of Trichoderma spp. with biocontrol activity.</title>
        <authorList>
            <person name="Gardiner D."/>
            <person name="Kazan K."/>
            <person name="Vos C."/>
            <person name="Harvey P."/>
        </authorList>
    </citation>
    <scope>NUCLEOTIDE SEQUENCE [LARGE SCALE GENOMIC DNA]</scope>
    <source>
        <strain evidence="7 8">A5MH</strain>
    </source>
</reference>
<comment type="similarity">
    <text evidence="1">Belongs to the cytochrome P450 family.</text>
</comment>
<dbReference type="Proteomes" id="UP000236546">
    <property type="component" value="Unassembled WGS sequence"/>
</dbReference>
<name>A0A2K0SWY2_9HYPO</name>
<keyword evidence="4 5" id="KW-0408">Iron</keyword>
<dbReference type="GO" id="GO:0004497">
    <property type="term" value="F:monooxygenase activity"/>
    <property type="evidence" value="ECO:0007669"/>
    <property type="project" value="InterPro"/>
</dbReference>
<evidence type="ECO:0000313" key="8">
    <source>
        <dbReference type="Proteomes" id="UP000236546"/>
    </source>
</evidence>
<dbReference type="PANTHER" id="PTHR46300">
    <property type="entry name" value="P450, PUTATIVE (EUROFUNG)-RELATED-RELATED"/>
    <property type="match status" value="1"/>
</dbReference>
<dbReference type="CDD" id="cd11065">
    <property type="entry name" value="CYP64-like"/>
    <property type="match status" value="1"/>
</dbReference>
<dbReference type="OrthoDB" id="1470350at2759"/>
<keyword evidence="2 5" id="KW-0479">Metal-binding</keyword>
<comment type="cofactor">
    <cofactor evidence="5">
        <name>heme</name>
        <dbReference type="ChEBI" id="CHEBI:30413"/>
    </cofactor>
</comment>
<evidence type="ECO:0000256" key="6">
    <source>
        <dbReference type="SAM" id="Phobius"/>
    </source>
</evidence>
<evidence type="ECO:0000256" key="3">
    <source>
        <dbReference type="ARBA" id="ARBA00023002"/>
    </source>
</evidence>
<dbReference type="EMBL" id="MTYH01000127">
    <property type="protein sequence ID" value="PNP37765.1"/>
    <property type="molecule type" value="Genomic_DNA"/>
</dbReference>
<dbReference type="Pfam" id="PF00067">
    <property type="entry name" value="p450"/>
    <property type="match status" value="1"/>
</dbReference>
<dbReference type="InterPro" id="IPR002401">
    <property type="entry name" value="Cyt_P450_E_grp-I"/>
</dbReference>
<keyword evidence="3" id="KW-0560">Oxidoreductase</keyword>
<organism evidence="7 8">
    <name type="scientific">Trichoderma gamsii</name>
    <dbReference type="NCBI Taxonomy" id="398673"/>
    <lineage>
        <taxon>Eukaryota</taxon>
        <taxon>Fungi</taxon>
        <taxon>Dikarya</taxon>
        <taxon>Ascomycota</taxon>
        <taxon>Pezizomycotina</taxon>
        <taxon>Sordariomycetes</taxon>
        <taxon>Hypocreomycetidae</taxon>
        <taxon>Hypocreales</taxon>
        <taxon>Hypocreaceae</taxon>
        <taxon>Trichoderma</taxon>
    </lineage>
</organism>
<dbReference type="PRINTS" id="PR00385">
    <property type="entry name" value="P450"/>
</dbReference>
<dbReference type="GO" id="GO:0016705">
    <property type="term" value="F:oxidoreductase activity, acting on paired donors, with incorporation or reduction of molecular oxygen"/>
    <property type="evidence" value="ECO:0007669"/>
    <property type="project" value="InterPro"/>
</dbReference>
<evidence type="ECO:0000313" key="7">
    <source>
        <dbReference type="EMBL" id="PNP37765.1"/>
    </source>
</evidence>
<accession>A0A2K0SWY2</accession>
<dbReference type="InterPro" id="IPR050364">
    <property type="entry name" value="Cytochrome_P450_fung"/>
</dbReference>